<reference evidence="1 2" key="1">
    <citation type="journal article" date="2018" name="Sci. Rep.">
        <title>Comparative analysis of the Pocillopora damicornis genome highlights role of immune system in coral evolution.</title>
        <authorList>
            <person name="Cunning R."/>
            <person name="Bay R.A."/>
            <person name="Gillette P."/>
            <person name="Baker A.C."/>
            <person name="Traylor-Knowles N."/>
        </authorList>
    </citation>
    <scope>NUCLEOTIDE SEQUENCE [LARGE SCALE GENOMIC DNA]</scope>
    <source>
        <strain evidence="1">RSMAS</strain>
        <tissue evidence="1">Whole animal</tissue>
    </source>
</reference>
<dbReference type="Proteomes" id="UP000275408">
    <property type="component" value="Unassembled WGS sequence"/>
</dbReference>
<organism evidence="1 2">
    <name type="scientific">Pocillopora damicornis</name>
    <name type="common">Cauliflower coral</name>
    <name type="synonym">Millepora damicornis</name>
    <dbReference type="NCBI Taxonomy" id="46731"/>
    <lineage>
        <taxon>Eukaryota</taxon>
        <taxon>Metazoa</taxon>
        <taxon>Cnidaria</taxon>
        <taxon>Anthozoa</taxon>
        <taxon>Hexacorallia</taxon>
        <taxon>Scleractinia</taxon>
        <taxon>Astrocoeniina</taxon>
        <taxon>Pocilloporidae</taxon>
        <taxon>Pocillopora</taxon>
    </lineage>
</organism>
<evidence type="ECO:0000313" key="1">
    <source>
        <dbReference type="EMBL" id="RMX41878.1"/>
    </source>
</evidence>
<evidence type="ECO:0000313" key="2">
    <source>
        <dbReference type="Proteomes" id="UP000275408"/>
    </source>
</evidence>
<dbReference type="AlphaFoldDB" id="A0A3M6TKQ0"/>
<gene>
    <name evidence="1" type="ORF">pdam_00019630</name>
</gene>
<protein>
    <submittedName>
        <fullName evidence="1">Uncharacterized protein</fullName>
    </submittedName>
</protein>
<accession>A0A3M6TKQ0</accession>
<name>A0A3M6TKQ0_POCDA</name>
<comment type="caution">
    <text evidence="1">The sequence shown here is derived from an EMBL/GenBank/DDBJ whole genome shotgun (WGS) entry which is preliminary data.</text>
</comment>
<proteinExistence type="predicted"/>
<dbReference type="EMBL" id="RCHS01003432">
    <property type="protein sequence ID" value="RMX41878.1"/>
    <property type="molecule type" value="Genomic_DNA"/>
</dbReference>
<keyword evidence="2" id="KW-1185">Reference proteome</keyword>
<sequence>MSGVGDYAMPFRSGSERSERKELLKISSLSYGSVVKLHTSAFAAVKFRDAVSIYSRVEVHIEQVEKLKTSCQHFFNATCFHKDTKFYKKVTIYQSSVVDSDQLANSLQDRALKKPPESFFGGILPSSSWMLEKMFCDAQREGYKTKMHLEGKVAVKKLTEGRDSLKTALQLLQKI</sequence>